<reference evidence="1 2" key="1">
    <citation type="journal article" date="2018" name="Sci. Data">
        <title>The draft genome sequence of cork oak.</title>
        <authorList>
            <person name="Ramos A.M."/>
            <person name="Usie A."/>
            <person name="Barbosa P."/>
            <person name="Barros P.M."/>
            <person name="Capote T."/>
            <person name="Chaves I."/>
            <person name="Simoes F."/>
            <person name="Abreu I."/>
            <person name="Carrasquinho I."/>
            <person name="Faro C."/>
            <person name="Guimaraes J.B."/>
            <person name="Mendonca D."/>
            <person name="Nobrega F."/>
            <person name="Rodrigues L."/>
            <person name="Saibo N.J.M."/>
            <person name="Varela M.C."/>
            <person name="Egas C."/>
            <person name="Matos J."/>
            <person name="Miguel C.M."/>
            <person name="Oliveira M.M."/>
            <person name="Ricardo C.P."/>
            <person name="Goncalves S."/>
        </authorList>
    </citation>
    <scope>NUCLEOTIDE SEQUENCE [LARGE SCALE GENOMIC DNA]</scope>
    <source>
        <strain evidence="2">cv. HL8</strain>
    </source>
</reference>
<protein>
    <recommendedName>
        <fullName evidence="3">Peptidase A1 domain-containing protein</fullName>
    </recommendedName>
</protein>
<keyword evidence="2" id="KW-1185">Reference proteome</keyword>
<gene>
    <name evidence="1" type="ORF">CFP56_032382</name>
</gene>
<name>A0AAW0JH84_QUESU</name>
<dbReference type="AlphaFoldDB" id="A0AAW0JH84"/>
<evidence type="ECO:0000313" key="2">
    <source>
        <dbReference type="Proteomes" id="UP000237347"/>
    </source>
</evidence>
<evidence type="ECO:0008006" key="3">
    <source>
        <dbReference type="Google" id="ProtNLM"/>
    </source>
</evidence>
<dbReference type="EMBL" id="PKMF04000552">
    <property type="protein sequence ID" value="KAK7826175.1"/>
    <property type="molecule type" value="Genomic_DNA"/>
</dbReference>
<accession>A0AAW0JH84</accession>
<evidence type="ECO:0000313" key="1">
    <source>
        <dbReference type="EMBL" id="KAK7826175.1"/>
    </source>
</evidence>
<organism evidence="1 2">
    <name type="scientific">Quercus suber</name>
    <name type="common">Cork oak</name>
    <dbReference type="NCBI Taxonomy" id="58331"/>
    <lineage>
        <taxon>Eukaryota</taxon>
        <taxon>Viridiplantae</taxon>
        <taxon>Streptophyta</taxon>
        <taxon>Embryophyta</taxon>
        <taxon>Tracheophyta</taxon>
        <taxon>Spermatophyta</taxon>
        <taxon>Magnoliopsida</taxon>
        <taxon>eudicotyledons</taxon>
        <taxon>Gunneridae</taxon>
        <taxon>Pentapetalae</taxon>
        <taxon>rosids</taxon>
        <taxon>fabids</taxon>
        <taxon>Fagales</taxon>
        <taxon>Fagaceae</taxon>
        <taxon>Quercus</taxon>
    </lineage>
</organism>
<sequence>MKLGLFDTSQDSIRICFLPLGIGTGNFLASIGDNDKFKFSYILNENESYFTLSVNDYYFYSGIGMNPSGQIDMFIVGLDGSSALWSQSSCDDE</sequence>
<comment type="caution">
    <text evidence="1">The sequence shown here is derived from an EMBL/GenBank/DDBJ whole genome shotgun (WGS) entry which is preliminary data.</text>
</comment>
<dbReference type="Proteomes" id="UP000237347">
    <property type="component" value="Unassembled WGS sequence"/>
</dbReference>
<proteinExistence type="predicted"/>